<keyword evidence="2" id="KW-1185">Reference proteome</keyword>
<evidence type="ECO:0000313" key="1">
    <source>
        <dbReference type="EMBL" id="GAV20605.1"/>
    </source>
</evidence>
<dbReference type="EMBL" id="BDFD01000013">
    <property type="protein sequence ID" value="GAV20605.1"/>
    <property type="molecule type" value="Genomic_DNA"/>
</dbReference>
<evidence type="ECO:0000313" key="2">
    <source>
        <dbReference type="Proteomes" id="UP000231632"/>
    </source>
</evidence>
<evidence type="ECO:0008006" key="3">
    <source>
        <dbReference type="Google" id="ProtNLM"/>
    </source>
</evidence>
<gene>
    <name evidence="1" type="ORF">MMIC_P1577</name>
</gene>
<proteinExistence type="predicted"/>
<dbReference type="Proteomes" id="UP000231632">
    <property type="component" value="Unassembled WGS sequence"/>
</dbReference>
<sequence length="216" mass="25764">MNTKNDFFEGMSKSELAIKIQTVIQTYEYDQEFSFPLLSDLILKKHYYCSRHNLFPVLFRKKPNARNNYYLEAHFPAHGWHRTSWYECVYPKNHKKILEQRLRYAVYPQIIAYKNKHPICEHCGHNPSEEVDHISPQFNTIIENAMSLTPTMNLEVSQQKMDWLTQKPLLLPEDHPSIEYVLKIHECALLQAVCRPCHREITIRRRMIDDDLRYAA</sequence>
<dbReference type="OrthoDB" id="6927472at2"/>
<dbReference type="RefSeq" id="WP_072659923.1">
    <property type="nucleotide sequence ID" value="NZ_BDFD01000013.1"/>
</dbReference>
<reference evidence="1 2" key="1">
    <citation type="journal article" date="2017" name="Arch. Microbiol.">
        <title>Mariprofundus micogutta sp. nov., a novel iron-oxidizing zetaproteobacterium isolated from a deep-sea hydrothermal field at the Bayonnaise knoll of the Izu-Ogasawara arc, and a description of Mariprofundales ord. nov. and Zetaproteobacteria classis nov.</title>
        <authorList>
            <person name="Makita H."/>
            <person name="Tanaka E."/>
            <person name="Mitsunobu S."/>
            <person name="Miyazaki M."/>
            <person name="Nunoura T."/>
            <person name="Uematsu K."/>
            <person name="Takaki Y."/>
            <person name="Nishi S."/>
            <person name="Shimamura S."/>
            <person name="Takai K."/>
        </authorList>
    </citation>
    <scope>NUCLEOTIDE SEQUENCE [LARGE SCALE GENOMIC DNA]</scope>
    <source>
        <strain evidence="1 2">ET2</strain>
    </source>
</reference>
<accession>A0A1L8CNV5</accession>
<dbReference type="AlphaFoldDB" id="A0A1L8CNV5"/>
<organism evidence="1 2">
    <name type="scientific">Mariprofundus micogutta</name>
    <dbReference type="NCBI Taxonomy" id="1921010"/>
    <lineage>
        <taxon>Bacteria</taxon>
        <taxon>Pseudomonadati</taxon>
        <taxon>Pseudomonadota</taxon>
        <taxon>Candidatius Mariprofundia</taxon>
        <taxon>Mariprofundales</taxon>
        <taxon>Mariprofundaceae</taxon>
        <taxon>Mariprofundus</taxon>
    </lineage>
</organism>
<comment type="caution">
    <text evidence="1">The sequence shown here is derived from an EMBL/GenBank/DDBJ whole genome shotgun (WGS) entry which is preliminary data.</text>
</comment>
<name>A0A1L8CNV5_9PROT</name>
<protein>
    <recommendedName>
        <fullName evidence="3">HNH nuclease domain-containing protein</fullName>
    </recommendedName>
</protein>